<dbReference type="Proteomes" id="UP000414233">
    <property type="component" value="Unassembled WGS sequence"/>
</dbReference>
<keyword evidence="3" id="KW-1185">Reference proteome</keyword>
<dbReference type="AlphaFoldDB" id="A0A5E4RHN1"/>
<protein>
    <recommendedName>
        <fullName evidence="4">DUF2486 domain-containing protein</fullName>
    </recommendedName>
</protein>
<proteinExistence type="predicted"/>
<sequence length="111" mass="11907">MTSTPDGERADPGIPTLTEVLSPGAVPPAAPPAEGVPSDIAGLAERVSARLTLQLADDITTLVERRCHDALIDQIAWLVQFIGKQVADELEQQLPSRIRQAILDEMARGSR</sequence>
<evidence type="ECO:0008006" key="4">
    <source>
        <dbReference type="Google" id="ProtNLM"/>
    </source>
</evidence>
<evidence type="ECO:0000256" key="1">
    <source>
        <dbReference type="SAM" id="MobiDB-lite"/>
    </source>
</evidence>
<organism evidence="2 3">
    <name type="scientific">Pandoraea terrae</name>
    <dbReference type="NCBI Taxonomy" id="1537710"/>
    <lineage>
        <taxon>Bacteria</taxon>
        <taxon>Pseudomonadati</taxon>
        <taxon>Pseudomonadota</taxon>
        <taxon>Betaproteobacteria</taxon>
        <taxon>Burkholderiales</taxon>
        <taxon>Burkholderiaceae</taxon>
        <taxon>Pandoraea</taxon>
    </lineage>
</organism>
<feature type="region of interest" description="Disordered" evidence="1">
    <location>
        <begin position="1"/>
        <end position="37"/>
    </location>
</feature>
<dbReference type="Pfam" id="PF10667">
    <property type="entry name" value="DUF2486"/>
    <property type="match status" value="1"/>
</dbReference>
<accession>A0A5E4RHN1</accession>
<evidence type="ECO:0000313" key="2">
    <source>
        <dbReference type="EMBL" id="VVD62311.1"/>
    </source>
</evidence>
<feature type="compositionally biased region" description="Basic and acidic residues" evidence="1">
    <location>
        <begin position="1"/>
        <end position="11"/>
    </location>
</feature>
<name>A0A5E4RHN1_9BURK</name>
<dbReference type="EMBL" id="CABPRZ010000001">
    <property type="protein sequence ID" value="VVD62311.1"/>
    <property type="molecule type" value="Genomic_DNA"/>
</dbReference>
<gene>
    <name evidence="2" type="ORF">PTE30175_00164</name>
</gene>
<reference evidence="2 3" key="1">
    <citation type="submission" date="2019-08" db="EMBL/GenBank/DDBJ databases">
        <authorList>
            <person name="Peeters C."/>
        </authorList>
    </citation>
    <scope>NUCLEOTIDE SEQUENCE [LARGE SCALE GENOMIC DNA]</scope>
    <source>
        <strain evidence="2 3">LMG 30175</strain>
    </source>
</reference>
<dbReference type="OrthoDB" id="9035715at2"/>
<dbReference type="InterPro" id="IPR018924">
    <property type="entry name" value="DUF2486"/>
</dbReference>
<dbReference type="RefSeq" id="WP_150695150.1">
    <property type="nucleotide sequence ID" value="NZ_CABPRZ010000001.1"/>
</dbReference>
<evidence type="ECO:0000313" key="3">
    <source>
        <dbReference type="Proteomes" id="UP000414233"/>
    </source>
</evidence>